<reference evidence="2 3" key="1">
    <citation type="submission" date="2024-11" db="EMBL/GenBank/DDBJ databases">
        <title>A near-complete genome assembly of Cinchona calisaya.</title>
        <authorList>
            <person name="Lian D.C."/>
            <person name="Zhao X.W."/>
            <person name="Wei L."/>
        </authorList>
    </citation>
    <scope>NUCLEOTIDE SEQUENCE [LARGE SCALE GENOMIC DNA]</scope>
    <source>
        <tissue evidence="2">Nenye</tissue>
    </source>
</reference>
<accession>A0ABD2ZU82</accession>
<proteinExistence type="predicted"/>
<feature type="region of interest" description="Disordered" evidence="1">
    <location>
        <begin position="121"/>
        <end position="156"/>
    </location>
</feature>
<name>A0ABD2ZU82_9GENT</name>
<organism evidence="2 3">
    <name type="scientific">Cinchona calisaya</name>
    <dbReference type="NCBI Taxonomy" id="153742"/>
    <lineage>
        <taxon>Eukaryota</taxon>
        <taxon>Viridiplantae</taxon>
        <taxon>Streptophyta</taxon>
        <taxon>Embryophyta</taxon>
        <taxon>Tracheophyta</taxon>
        <taxon>Spermatophyta</taxon>
        <taxon>Magnoliopsida</taxon>
        <taxon>eudicotyledons</taxon>
        <taxon>Gunneridae</taxon>
        <taxon>Pentapetalae</taxon>
        <taxon>asterids</taxon>
        <taxon>lamiids</taxon>
        <taxon>Gentianales</taxon>
        <taxon>Rubiaceae</taxon>
        <taxon>Cinchonoideae</taxon>
        <taxon>Cinchoneae</taxon>
        <taxon>Cinchona</taxon>
    </lineage>
</organism>
<dbReference type="Proteomes" id="UP001630127">
    <property type="component" value="Unassembled WGS sequence"/>
</dbReference>
<sequence length="156" mass="17716">MKLSTKKDLSVLLKDNLGKKHVNDNTGGANQNCDKLWLLHLVRIRILVVVLLATSLDNPPTCRHYTDFTESFEKAYQEDLEDLIGVRENDELHSLTRRDIDVAERIDANLLLHESSTTPTKEIDDTFIDDDDIDQSSSTEDENSKDVESDDDIDSN</sequence>
<comment type="caution">
    <text evidence="2">The sequence shown here is derived from an EMBL/GenBank/DDBJ whole genome shotgun (WGS) entry which is preliminary data.</text>
</comment>
<dbReference type="AlphaFoldDB" id="A0ABD2ZU82"/>
<feature type="compositionally biased region" description="Acidic residues" evidence="1">
    <location>
        <begin position="125"/>
        <end position="141"/>
    </location>
</feature>
<evidence type="ECO:0000313" key="3">
    <source>
        <dbReference type="Proteomes" id="UP001630127"/>
    </source>
</evidence>
<gene>
    <name evidence="2" type="ORF">ACH5RR_015382</name>
</gene>
<dbReference type="EMBL" id="JBJUIK010000007">
    <property type="protein sequence ID" value="KAL3522548.1"/>
    <property type="molecule type" value="Genomic_DNA"/>
</dbReference>
<evidence type="ECO:0000256" key="1">
    <source>
        <dbReference type="SAM" id="MobiDB-lite"/>
    </source>
</evidence>
<evidence type="ECO:0000313" key="2">
    <source>
        <dbReference type="EMBL" id="KAL3522548.1"/>
    </source>
</evidence>
<keyword evidence="3" id="KW-1185">Reference proteome</keyword>
<protein>
    <submittedName>
        <fullName evidence="2">Uncharacterized protein</fullName>
    </submittedName>
</protein>